<dbReference type="InterPro" id="IPR036770">
    <property type="entry name" value="Ankyrin_rpt-contain_sf"/>
</dbReference>
<evidence type="ECO:0000256" key="1">
    <source>
        <dbReference type="PROSITE-ProRule" id="PRU00023"/>
    </source>
</evidence>
<dbReference type="PROSITE" id="PS50297">
    <property type="entry name" value="ANK_REP_REGION"/>
    <property type="match status" value="1"/>
</dbReference>
<gene>
    <name evidence="2" type="ORF">TrVE_jg1634</name>
</gene>
<proteinExistence type="predicted"/>
<dbReference type="EMBL" id="BRXX01000230">
    <property type="protein sequence ID" value="GMH99151.1"/>
    <property type="molecule type" value="Genomic_DNA"/>
</dbReference>
<dbReference type="Pfam" id="PF00023">
    <property type="entry name" value="Ank"/>
    <property type="match status" value="1"/>
</dbReference>
<sequence length="138" mass="15048">MPTCDECARAWCCCFYGGCDEVSDEELKMRDAVSAAARGNDYKSLRQAISVINKEFGDPEKLKAACNMWAPADDGPESSGLLFMTALKWAAQHGNVEMCQLLLESGANLHSNMYADPDNRGRFKSSGGLQPLGRAAQY</sequence>
<evidence type="ECO:0000313" key="3">
    <source>
        <dbReference type="Proteomes" id="UP001165160"/>
    </source>
</evidence>
<dbReference type="Gene3D" id="1.25.40.20">
    <property type="entry name" value="Ankyrin repeat-containing domain"/>
    <property type="match status" value="1"/>
</dbReference>
<dbReference type="SUPFAM" id="SSF48403">
    <property type="entry name" value="Ankyrin repeat"/>
    <property type="match status" value="1"/>
</dbReference>
<name>A0A9W7C378_9STRA</name>
<evidence type="ECO:0000313" key="2">
    <source>
        <dbReference type="EMBL" id="GMH99151.1"/>
    </source>
</evidence>
<keyword evidence="3" id="KW-1185">Reference proteome</keyword>
<protein>
    <submittedName>
        <fullName evidence="2">Uncharacterized protein</fullName>
    </submittedName>
</protein>
<dbReference type="PROSITE" id="PS50088">
    <property type="entry name" value="ANK_REPEAT"/>
    <property type="match status" value="1"/>
</dbReference>
<comment type="caution">
    <text evidence="2">The sequence shown here is derived from an EMBL/GenBank/DDBJ whole genome shotgun (WGS) entry which is preliminary data.</text>
</comment>
<dbReference type="Proteomes" id="UP001165160">
    <property type="component" value="Unassembled WGS sequence"/>
</dbReference>
<organism evidence="2 3">
    <name type="scientific">Triparma verrucosa</name>
    <dbReference type="NCBI Taxonomy" id="1606542"/>
    <lineage>
        <taxon>Eukaryota</taxon>
        <taxon>Sar</taxon>
        <taxon>Stramenopiles</taxon>
        <taxon>Ochrophyta</taxon>
        <taxon>Bolidophyceae</taxon>
        <taxon>Parmales</taxon>
        <taxon>Triparmaceae</taxon>
        <taxon>Triparma</taxon>
    </lineage>
</organism>
<dbReference type="AlphaFoldDB" id="A0A9W7C378"/>
<feature type="repeat" description="ANK" evidence="1">
    <location>
        <begin position="85"/>
        <end position="114"/>
    </location>
</feature>
<dbReference type="SMART" id="SM00248">
    <property type="entry name" value="ANK"/>
    <property type="match status" value="1"/>
</dbReference>
<reference evidence="3" key="1">
    <citation type="journal article" date="2023" name="Commun. Biol.">
        <title>Genome analysis of Parmales, the sister group of diatoms, reveals the evolutionary specialization of diatoms from phago-mixotrophs to photoautotrophs.</title>
        <authorList>
            <person name="Ban H."/>
            <person name="Sato S."/>
            <person name="Yoshikawa S."/>
            <person name="Yamada K."/>
            <person name="Nakamura Y."/>
            <person name="Ichinomiya M."/>
            <person name="Sato N."/>
            <person name="Blanc-Mathieu R."/>
            <person name="Endo H."/>
            <person name="Kuwata A."/>
            <person name="Ogata H."/>
        </authorList>
    </citation>
    <scope>NUCLEOTIDE SEQUENCE [LARGE SCALE GENOMIC DNA]</scope>
    <source>
        <strain evidence="3">NIES 3699</strain>
    </source>
</reference>
<dbReference type="InterPro" id="IPR002110">
    <property type="entry name" value="Ankyrin_rpt"/>
</dbReference>
<keyword evidence="1" id="KW-0040">ANK repeat</keyword>
<accession>A0A9W7C378</accession>